<evidence type="ECO:0000256" key="13">
    <source>
        <dbReference type="SAM" id="SignalP"/>
    </source>
</evidence>
<evidence type="ECO:0000256" key="10">
    <source>
        <dbReference type="ARBA" id="ARBA00023237"/>
    </source>
</evidence>
<evidence type="ECO:0000313" key="16">
    <source>
        <dbReference type="EMBL" id="KKW93017.1"/>
    </source>
</evidence>
<dbReference type="InterPro" id="IPR039426">
    <property type="entry name" value="TonB-dep_rcpt-like"/>
</dbReference>
<evidence type="ECO:0000256" key="7">
    <source>
        <dbReference type="ARBA" id="ARBA00023065"/>
    </source>
</evidence>
<comment type="similarity">
    <text evidence="11 12">Belongs to the TonB-dependent receptor family.</text>
</comment>
<dbReference type="PANTHER" id="PTHR32552">
    <property type="entry name" value="FERRICHROME IRON RECEPTOR-RELATED"/>
    <property type="match status" value="1"/>
</dbReference>
<protein>
    <recommendedName>
        <fullName evidence="18">TonB-dependent receptor</fullName>
    </recommendedName>
</protein>
<evidence type="ECO:0008006" key="18">
    <source>
        <dbReference type="Google" id="ProtNLM"/>
    </source>
</evidence>
<dbReference type="EMBL" id="LBIC01000003">
    <property type="protein sequence ID" value="KKW93017.1"/>
    <property type="molecule type" value="Genomic_DNA"/>
</dbReference>
<dbReference type="Pfam" id="PF00593">
    <property type="entry name" value="TonB_dep_Rec_b-barrel"/>
    <property type="match status" value="1"/>
</dbReference>
<comment type="caution">
    <text evidence="16">The sequence shown here is derived from an EMBL/GenBank/DDBJ whole genome shotgun (WGS) entry which is preliminary data.</text>
</comment>
<keyword evidence="7" id="KW-0406">Ion transport</keyword>
<evidence type="ECO:0000256" key="12">
    <source>
        <dbReference type="RuleBase" id="RU003357"/>
    </source>
</evidence>
<dbReference type="AlphaFoldDB" id="A0A0M3AS19"/>
<feature type="domain" description="TonB-dependent receptor-like beta-barrel" evidence="14">
    <location>
        <begin position="270"/>
        <end position="735"/>
    </location>
</feature>
<evidence type="ECO:0000256" key="8">
    <source>
        <dbReference type="ARBA" id="ARBA00023077"/>
    </source>
</evidence>
<evidence type="ECO:0000259" key="15">
    <source>
        <dbReference type="Pfam" id="PF07715"/>
    </source>
</evidence>
<name>A0A0M3AS19_9SPHN</name>
<sequence>MTFTRLATAVSGAALTTALLSAAPLLAQEAPQPDNNVDIIVTATKRAESINDVPMSISAASGDELVKAGIQSANDLGKIVPGFTFTQSAYSTPVYSLRGVGFYNYDIGSTPTVTVYQDEAPLPFSAMTRSASFDLERVEVLKGPQGLLFGSNSTGGAVNYIAARPTDHLSAGADASYGRFNSWDLGGFVSGPISDTVAVRIAARHEGSGEWQRSATRPDDGNGKRDFTQLRGLIDYNGGRLKAKIGFNAFWDKSDVQAAQLIQVNPLMPPFVDPRLANQPIVNSDARVGDWTAGLNPRRDDRQWQVTGRFDYELSDSVTLTSLTSYSDYRQHDVVDPDGTALVMVDTIDSGRIKAFFQEVRLSGEFGSGSRWIIGANHENNKVDETQRLTSTEASGFAPFAVFFGLPVPDQIPITSEQRFKTYGVFGNVDLALNDSITLHGGLRYTDTSDKFTGCTGNSANGSLAIGLGIITQGDPLALGPNPQCTQLNATLQPTITRTKLAQDNLSWRAGIDFKPDQDTLLYASVSRGYKVGAFPLIPASSDSQYTPVTQEKLTAYEAGFKLTLLDRKLQLNGAVFHYDYRDKQTLGSVILTPNIFGPLNLLVNIPKSKVTGAELQAVLRPVRGLAINAGVTYVRSRIGNFVNFDPYGVVENFKGEAFPNTPRWQWSVAADYEFPLSSTLNGFVGGNINGRSKTNGALGQNPTLDIDGYSLIDLRAGVASANDRWRISIWGRNVGDKYYWTNAYKIADVSARFAGMPATYGATLSFRY</sequence>
<feature type="chain" id="PRO_5005650560" description="TonB-dependent receptor" evidence="13">
    <location>
        <begin position="28"/>
        <end position="769"/>
    </location>
</feature>
<keyword evidence="10 11" id="KW-0998">Cell outer membrane</keyword>
<dbReference type="STRING" id="56193.YP76_09095"/>
<evidence type="ECO:0000256" key="6">
    <source>
        <dbReference type="ARBA" id="ARBA00023004"/>
    </source>
</evidence>
<comment type="subcellular location">
    <subcellularLocation>
        <location evidence="1 11">Cell outer membrane</location>
        <topology evidence="1 11">Multi-pass membrane protein</topology>
    </subcellularLocation>
</comment>
<evidence type="ECO:0000256" key="1">
    <source>
        <dbReference type="ARBA" id="ARBA00004571"/>
    </source>
</evidence>
<keyword evidence="4" id="KW-0410">Iron transport</keyword>
<evidence type="ECO:0000313" key="17">
    <source>
        <dbReference type="Proteomes" id="UP000033874"/>
    </source>
</evidence>
<keyword evidence="8 12" id="KW-0798">TonB box</keyword>
<dbReference type="RefSeq" id="WP_046763226.1">
    <property type="nucleotide sequence ID" value="NZ_LBIC01000003.1"/>
</dbReference>
<gene>
    <name evidence="16" type="ORF">YP76_09095</name>
</gene>
<keyword evidence="6" id="KW-0408">Iron</keyword>
<evidence type="ECO:0000256" key="3">
    <source>
        <dbReference type="ARBA" id="ARBA00022452"/>
    </source>
</evidence>
<dbReference type="GO" id="GO:0006826">
    <property type="term" value="P:iron ion transport"/>
    <property type="evidence" value="ECO:0007669"/>
    <property type="project" value="UniProtKB-KW"/>
</dbReference>
<keyword evidence="13" id="KW-0732">Signal</keyword>
<evidence type="ECO:0000256" key="5">
    <source>
        <dbReference type="ARBA" id="ARBA00022692"/>
    </source>
</evidence>
<evidence type="ECO:0000256" key="4">
    <source>
        <dbReference type="ARBA" id="ARBA00022496"/>
    </source>
</evidence>
<keyword evidence="5 11" id="KW-0812">Transmembrane</keyword>
<organism evidence="16 17">
    <name type="scientific">Sphingobium chungbukense</name>
    <dbReference type="NCBI Taxonomy" id="56193"/>
    <lineage>
        <taxon>Bacteria</taxon>
        <taxon>Pseudomonadati</taxon>
        <taxon>Pseudomonadota</taxon>
        <taxon>Alphaproteobacteria</taxon>
        <taxon>Sphingomonadales</taxon>
        <taxon>Sphingomonadaceae</taxon>
        <taxon>Sphingobium</taxon>
    </lineage>
</organism>
<evidence type="ECO:0000259" key="14">
    <source>
        <dbReference type="Pfam" id="PF00593"/>
    </source>
</evidence>
<dbReference type="Gene3D" id="2.40.170.20">
    <property type="entry name" value="TonB-dependent receptor, beta-barrel domain"/>
    <property type="match status" value="1"/>
</dbReference>
<feature type="signal peptide" evidence="13">
    <location>
        <begin position="1"/>
        <end position="27"/>
    </location>
</feature>
<reference evidence="16 17" key="1">
    <citation type="submission" date="2015-04" db="EMBL/GenBank/DDBJ databases">
        <title>Genome sequence of aromatic hydrocarbons-degrading Sphingobium chungbukense DJ77.</title>
        <authorList>
            <person name="Kim Y.-C."/>
            <person name="Chae J.-C."/>
        </authorList>
    </citation>
    <scope>NUCLEOTIDE SEQUENCE [LARGE SCALE GENOMIC DNA]</scope>
    <source>
        <strain evidence="16 17">DJ77</strain>
    </source>
</reference>
<keyword evidence="9 11" id="KW-0472">Membrane</keyword>
<keyword evidence="17" id="KW-1185">Reference proteome</keyword>
<dbReference type="SUPFAM" id="SSF56935">
    <property type="entry name" value="Porins"/>
    <property type="match status" value="1"/>
</dbReference>
<keyword evidence="2 11" id="KW-0813">Transport</keyword>
<proteinExistence type="inferred from homology"/>
<dbReference type="InterPro" id="IPR012910">
    <property type="entry name" value="Plug_dom"/>
</dbReference>
<feature type="domain" description="TonB-dependent receptor plug" evidence="15">
    <location>
        <begin position="50"/>
        <end position="157"/>
    </location>
</feature>
<keyword evidence="3 11" id="KW-1134">Transmembrane beta strand</keyword>
<dbReference type="InterPro" id="IPR000531">
    <property type="entry name" value="Beta-barrel_TonB"/>
</dbReference>
<dbReference type="Proteomes" id="UP000033874">
    <property type="component" value="Unassembled WGS sequence"/>
</dbReference>
<dbReference type="Pfam" id="PF07715">
    <property type="entry name" value="Plug"/>
    <property type="match status" value="1"/>
</dbReference>
<evidence type="ECO:0000256" key="11">
    <source>
        <dbReference type="PROSITE-ProRule" id="PRU01360"/>
    </source>
</evidence>
<evidence type="ECO:0000256" key="2">
    <source>
        <dbReference type="ARBA" id="ARBA00022448"/>
    </source>
</evidence>
<dbReference type="InterPro" id="IPR036942">
    <property type="entry name" value="Beta-barrel_TonB_sf"/>
</dbReference>
<dbReference type="PROSITE" id="PS52016">
    <property type="entry name" value="TONB_DEPENDENT_REC_3"/>
    <property type="match status" value="1"/>
</dbReference>
<dbReference type="PANTHER" id="PTHR32552:SF81">
    <property type="entry name" value="TONB-DEPENDENT OUTER MEMBRANE RECEPTOR"/>
    <property type="match status" value="1"/>
</dbReference>
<dbReference type="GO" id="GO:0009279">
    <property type="term" value="C:cell outer membrane"/>
    <property type="evidence" value="ECO:0007669"/>
    <property type="project" value="UniProtKB-SubCell"/>
</dbReference>
<accession>A0A0M3AS19</accession>
<dbReference type="PATRIC" id="fig|56193.3.peg.1886"/>
<evidence type="ECO:0000256" key="9">
    <source>
        <dbReference type="ARBA" id="ARBA00023136"/>
    </source>
</evidence>